<dbReference type="AlphaFoldDB" id="A0A8B9RJ60"/>
<feature type="domain" description="AMP-dependent synthetase/ligase" evidence="9">
    <location>
        <begin position="425"/>
        <end position="470"/>
    </location>
</feature>
<dbReference type="Pfam" id="PF13193">
    <property type="entry name" value="AMP-binding_C"/>
    <property type="match status" value="1"/>
</dbReference>
<dbReference type="Proteomes" id="UP000694621">
    <property type="component" value="Unplaced"/>
</dbReference>
<dbReference type="InterPro" id="IPR025110">
    <property type="entry name" value="AMP-bd_C"/>
</dbReference>
<dbReference type="PANTHER" id="PTHR43201">
    <property type="entry name" value="ACYL-COA SYNTHETASE"/>
    <property type="match status" value="1"/>
</dbReference>
<evidence type="ECO:0000259" key="10">
    <source>
        <dbReference type="Pfam" id="PF13193"/>
    </source>
</evidence>
<dbReference type="Gene3D" id="3.30.300.30">
    <property type="match status" value="1"/>
</dbReference>
<sequence>CTQWERLSHFPLSFTRVHICINSWSTHSIFWEILSDLRASGTFNNCLINVNSSVFPSFLSAIHVDGPPNVPTLTTSYAHGVSSESLQSLTVGKALRLTTERYPDREAVVFVQSGIRKTFAQFQNDVDQAAAGLVALGLKKGDRLGMWGPNTYEWVVIQYATAKAGIIMVSVNPAYQLQELEYALRKVQCKAIVCPTQFKTQKYCDMLRQLCPGMDTASPGGIKSSRLPDLSTVILTDSKQPGTFSWTDLMEAGSSDHFNQLQDIQKTLSFDDPINIQFTSGTTGSPKGAALSHHNIVNNAYFIGLRMGYQWRVICVPVPFYHCFGSVGGGIVMGLHGITMVFPSTGYDGRANLEAMQNEKCTFVYGTPTMYIDMLGQPDLAKFDISSVQTGEFRHLICWIIILYIYWNTIKYIYNNIIQYILITRKTETVGCIVPHTEAKVVNPTTGFTVPLGTQGELLIRGYCVMLEYWQDEAKTRECFTKDRWYKTGDIATLDEFGYCKIVGRIKDMVIRGGENIYPAEIEQFLHTHPKIQEAQVIGVKDERMGEEVCACIKLKAGQECTAEEIKNYCKGQISHYKIPRYITFVESYPLTVSGKVSKKKCWAPFTQTQG</sequence>
<proteinExistence type="inferred from homology"/>
<keyword evidence="3" id="KW-0443">Lipid metabolism</keyword>
<organism evidence="11 12">
    <name type="scientific">Astyanax mexicanus</name>
    <name type="common">Blind cave fish</name>
    <name type="synonym">Astyanax fasciatus mexicanus</name>
    <dbReference type="NCBI Taxonomy" id="7994"/>
    <lineage>
        <taxon>Eukaryota</taxon>
        <taxon>Metazoa</taxon>
        <taxon>Chordata</taxon>
        <taxon>Craniata</taxon>
        <taxon>Vertebrata</taxon>
        <taxon>Euteleostomi</taxon>
        <taxon>Actinopterygii</taxon>
        <taxon>Neopterygii</taxon>
        <taxon>Teleostei</taxon>
        <taxon>Ostariophysi</taxon>
        <taxon>Characiformes</taxon>
        <taxon>Characoidei</taxon>
        <taxon>Acestrorhamphidae</taxon>
        <taxon>Acestrorhamphinae</taxon>
        <taxon>Astyanax</taxon>
    </lineage>
</organism>
<dbReference type="GO" id="GO:0006631">
    <property type="term" value="P:fatty acid metabolic process"/>
    <property type="evidence" value="ECO:0007669"/>
    <property type="project" value="TreeGrafter"/>
</dbReference>
<name>A0A8B9RJ60_ASTMX</name>
<comment type="function">
    <text evidence="4">Acyl-CoA synthases catalyze the initial reaction in fatty acid metabolism, by forming a thioester with CoA. Has some preference toward medium-chain substrates. Plays a role in adipocyte differentiation.</text>
</comment>
<evidence type="ECO:0000313" key="12">
    <source>
        <dbReference type="Proteomes" id="UP000694621"/>
    </source>
</evidence>
<keyword evidence="2" id="KW-0436">Ligase</keyword>
<dbReference type="Ensembl" id="ENSAMXT00005050541.1">
    <property type="protein sequence ID" value="ENSAMXP00005046525.1"/>
    <property type="gene ID" value="ENSAMXG00005020346.1"/>
</dbReference>
<dbReference type="EC" id="6.2.1.2" evidence="5"/>
<dbReference type="PROSITE" id="PS00455">
    <property type="entry name" value="AMP_BINDING"/>
    <property type="match status" value="1"/>
</dbReference>
<dbReference type="InterPro" id="IPR045851">
    <property type="entry name" value="AMP-bd_C_sf"/>
</dbReference>
<feature type="domain" description="AMP-dependent synthetase/ligase" evidence="9">
    <location>
        <begin position="99"/>
        <end position="390"/>
    </location>
</feature>
<comment type="catalytic activity">
    <reaction evidence="7">
        <text>octanoate + ATP + CoA = octanoyl-CoA + AMP + diphosphate</text>
        <dbReference type="Rhea" id="RHEA:33631"/>
        <dbReference type="ChEBI" id="CHEBI:25646"/>
        <dbReference type="ChEBI" id="CHEBI:30616"/>
        <dbReference type="ChEBI" id="CHEBI:33019"/>
        <dbReference type="ChEBI" id="CHEBI:57287"/>
        <dbReference type="ChEBI" id="CHEBI:57386"/>
        <dbReference type="ChEBI" id="CHEBI:456215"/>
    </reaction>
</comment>
<evidence type="ECO:0000256" key="8">
    <source>
        <dbReference type="ARBA" id="ARBA00048277"/>
    </source>
</evidence>
<dbReference type="SUPFAM" id="SSF56801">
    <property type="entry name" value="Acetyl-CoA synthetase-like"/>
    <property type="match status" value="1"/>
</dbReference>
<dbReference type="InterPro" id="IPR042099">
    <property type="entry name" value="ANL_N_sf"/>
</dbReference>
<evidence type="ECO:0000313" key="11">
    <source>
        <dbReference type="Ensembl" id="ENSAMXP00005046525.1"/>
    </source>
</evidence>
<evidence type="ECO:0000259" key="9">
    <source>
        <dbReference type="Pfam" id="PF00501"/>
    </source>
</evidence>
<dbReference type="InterPro" id="IPR020845">
    <property type="entry name" value="AMP-binding_CS"/>
</dbReference>
<evidence type="ECO:0000256" key="6">
    <source>
        <dbReference type="ARBA" id="ARBA00039638"/>
    </source>
</evidence>
<dbReference type="FunFam" id="3.30.300.30:FF:000008">
    <property type="entry name" value="2,3-dihydroxybenzoate-AMP ligase"/>
    <property type="match status" value="1"/>
</dbReference>
<dbReference type="GO" id="GO:0031956">
    <property type="term" value="F:medium-chain fatty acid-CoA ligase activity"/>
    <property type="evidence" value="ECO:0007669"/>
    <property type="project" value="UniProtKB-EC"/>
</dbReference>
<comment type="similarity">
    <text evidence="1">Belongs to the ATP-dependent AMP-binding enzyme family.</text>
</comment>
<evidence type="ECO:0000256" key="1">
    <source>
        <dbReference type="ARBA" id="ARBA00006432"/>
    </source>
</evidence>
<protein>
    <recommendedName>
        <fullName evidence="6">Medium-chain acyl-CoA ligase ACSF2, mitochondrial</fullName>
        <ecNumber evidence="5">6.2.1.2</ecNumber>
    </recommendedName>
</protein>
<comment type="catalytic activity">
    <reaction evidence="8">
        <text>a medium-chain fatty acid + ATP + CoA = a medium-chain fatty acyl-CoA + AMP + diphosphate</text>
        <dbReference type="Rhea" id="RHEA:48340"/>
        <dbReference type="ChEBI" id="CHEBI:30616"/>
        <dbReference type="ChEBI" id="CHEBI:33019"/>
        <dbReference type="ChEBI" id="CHEBI:57287"/>
        <dbReference type="ChEBI" id="CHEBI:59558"/>
        <dbReference type="ChEBI" id="CHEBI:90546"/>
        <dbReference type="ChEBI" id="CHEBI:456215"/>
        <dbReference type="EC" id="6.2.1.2"/>
    </reaction>
</comment>
<evidence type="ECO:0000256" key="5">
    <source>
        <dbReference type="ARBA" id="ARBA00039009"/>
    </source>
</evidence>
<evidence type="ECO:0000256" key="7">
    <source>
        <dbReference type="ARBA" id="ARBA00047319"/>
    </source>
</evidence>
<feature type="domain" description="AMP-binding enzyme C-terminal" evidence="10">
    <location>
        <begin position="521"/>
        <end position="596"/>
    </location>
</feature>
<accession>A0A8B9RJ60</accession>
<evidence type="ECO:0000256" key="4">
    <source>
        <dbReference type="ARBA" id="ARBA00037247"/>
    </source>
</evidence>
<evidence type="ECO:0000256" key="2">
    <source>
        <dbReference type="ARBA" id="ARBA00022598"/>
    </source>
</evidence>
<dbReference type="PANTHER" id="PTHR43201:SF5">
    <property type="entry name" value="MEDIUM-CHAIN ACYL-COA LIGASE ACSF2, MITOCHONDRIAL"/>
    <property type="match status" value="1"/>
</dbReference>
<reference evidence="11" key="1">
    <citation type="submission" date="2025-08" db="UniProtKB">
        <authorList>
            <consortium name="Ensembl"/>
        </authorList>
    </citation>
    <scope>IDENTIFICATION</scope>
</reference>
<dbReference type="Gene3D" id="3.40.50.12780">
    <property type="entry name" value="N-terminal domain of ligase-like"/>
    <property type="match status" value="2"/>
</dbReference>
<dbReference type="InterPro" id="IPR000873">
    <property type="entry name" value="AMP-dep_synth/lig_dom"/>
</dbReference>
<evidence type="ECO:0000256" key="3">
    <source>
        <dbReference type="ARBA" id="ARBA00023098"/>
    </source>
</evidence>
<dbReference type="Pfam" id="PF00501">
    <property type="entry name" value="AMP-binding"/>
    <property type="match status" value="2"/>
</dbReference>